<reference evidence="2 3" key="1">
    <citation type="submission" date="2020-09" db="EMBL/GenBank/DDBJ databases">
        <title>Pedobacter sp. SW-16 isolated from soil near Yeocheon.</title>
        <authorList>
            <person name="Im H.S."/>
            <person name="Joung Y."/>
            <person name="Lee S.-S."/>
        </authorList>
    </citation>
    <scope>NUCLEOTIDE SEQUENCE [LARGE SCALE GENOMIC DNA]</scope>
    <source>
        <strain evidence="2 3">SW-16</strain>
    </source>
</reference>
<dbReference type="RefSeq" id="WP_190326758.1">
    <property type="nucleotide sequence ID" value="NZ_CP061171.1"/>
</dbReference>
<dbReference type="InterPro" id="IPR033985">
    <property type="entry name" value="SusD-like_N"/>
</dbReference>
<proteinExistence type="predicted"/>
<protein>
    <submittedName>
        <fullName evidence="2">RagB/SusD family nutrient uptake outer membrane protein</fullName>
    </submittedName>
</protein>
<evidence type="ECO:0000313" key="3">
    <source>
        <dbReference type="Proteomes" id="UP000516439"/>
    </source>
</evidence>
<dbReference type="Gene3D" id="1.25.40.390">
    <property type="match status" value="1"/>
</dbReference>
<evidence type="ECO:0000259" key="1">
    <source>
        <dbReference type="Pfam" id="PF14322"/>
    </source>
</evidence>
<dbReference type="InterPro" id="IPR011990">
    <property type="entry name" value="TPR-like_helical_dom_sf"/>
</dbReference>
<gene>
    <name evidence="2" type="ORF">H9N25_17935</name>
</gene>
<organism evidence="2 3">
    <name type="scientific">Pedobacter riviphilus</name>
    <dbReference type="NCBI Taxonomy" id="2766984"/>
    <lineage>
        <taxon>Bacteria</taxon>
        <taxon>Pseudomonadati</taxon>
        <taxon>Bacteroidota</taxon>
        <taxon>Sphingobacteriia</taxon>
        <taxon>Sphingobacteriales</taxon>
        <taxon>Sphingobacteriaceae</taxon>
        <taxon>Pedobacter</taxon>
    </lineage>
</organism>
<feature type="domain" description="SusD-like N-terminal" evidence="1">
    <location>
        <begin position="101"/>
        <end position="178"/>
    </location>
</feature>
<accession>A0ABX6TFR2</accession>
<keyword evidence="3" id="KW-1185">Reference proteome</keyword>
<dbReference type="SUPFAM" id="SSF48452">
    <property type="entry name" value="TPR-like"/>
    <property type="match status" value="1"/>
</dbReference>
<dbReference type="PROSITE" id="PS51257">
    <property type="entry name" value="PROKAR_LIPOPROTEIN"/>
    <property type="match status" value="1"/>
</dbReference>
<evidence type="ECO:0000313" key="2">
    <source>
        <dbReference type="EMBL" id="QNR83803.1"/>
    </source>
</evidence>
<name>A0ABX6TFR2_9SPHI</name>
<dbReference type="EMBL" id="CP061171">
    <property type="protein sequence ID" value="QNR83803.1"/>
    <property type="molecule type" value="Genomic_DNA"/>
</dbReference>
<dbReference type="Proteomes" id="UP000516439">
    <property type="component" value="Chromosome"/>
</dbReference>
<sequence>MKNIITKLSILSSIIIVVTTSACKKLLYEEPKDAPYEQTFWRNSKDVRSAMAGNYALFRAAITNKSNRYYMYGDAIAKNYFTIQYTGDGLEGIQNGDFTFQYNLNTLANYTLYYKSIAMSNLILQKVGNMTDSQLSTEDDPIEFRKNTLGQAYFLRALSYFMMVRVWGDVPVVTEAYEDPINAPQLPEPQKWK</sequence>
<dbReference type="Pfam" id="PF14322">
    <property type="entry name" value="SusD-like_3"/>
    <property type="match status" value="1"/>
</dbReference>